<dbReference type="PANTHER" id="PTHR10161:SF14">
    <property type="entry name" value="TARTRATE-RESISTANT ACID PHOSPHATASE TYPE 5"/>
    <property type="match status" value="1"/>
</dbReference>
<feature type="non-terminal residue" evidence="4">
    <location>
        <position position="207"/>
    </location>
</feature>
<proteinExistence type="predicted"/>
<organism evidence="4 5">
    <name type="scientific">Blyttiomyces helicus</name>
    <dbReference type="NCBI Taxonomy" id="388810"/>
    <lineage>
        <taxon>Eukaryota</taxon>
        <taxon>Fungi</taxon>
        <taxon>Fungi incertae sedis</taxon>
        <taxon>Chytridiomycota</taxon>
        <taxon>Chytridiomycota incertae sedis</taxon>
        <taxon>Chytridiomycetes</taxon>
        <taxon>Chytridiomycetes incertae sedis</taxon>
        <taxon>Blyttiomyces</taxon>
    </lineage>
</organism>
<protein>
    <recommendedName>
        <fullName evidence="6">Calcineurin-like phosphoesterase domain-containing protein</fullName>
    </recommendedName>
</protein>
<sequence>MKFAYASLILSAIATSAAPAPASNDAASTTLLIMGDWGSASIPQQELAKVMQKVGQETHATVRAEGTWLGWILPRPPSPERGHKQWNPSHTEIFLASSPPFTFKAVVNLGDSMYRIGSEGPVRPDIKDPHLYFYDGVKNTTDHKWELIWSDVYKGRLAEIPWWSVAGNHDWYGNPDAQVEKTGLDGNNWVFGSGRRNKRNNQIVVTA</sequence>
<evidence type="ECO:0000256" key="3">
    <source>
        <dbReference type="SAM" id="SignalP"/>
    </source>
</evidence>
<feature type="signal peptide" evidence="3">
    <location>
        <begin position="1"/>
        <end position="19"/>
    </location>
</feature>
<feature type="chain" id="PRO_5020759135" description="Calcineurin-like phosphoesterase domain-containing protein" evidence="3">
    <location>
        <begin position="20"/>
        <end position="207"/>
    </location>
</feature>
<dbReference type="SUPFAM" id="SSF56300">
    <property type="entry name" value="Metallo-dependent phosphatases"/>
    <property type="match status" value="1"/>
</dbReference>
<dbReference type="GO" id="GO:0016787">
    <property type="term" value="F:hydrolase activity"/>
    <property type="evidence" value="ECO:0007669"/>
    <property type="project" value="UniProtKB-KW"/>
</dbReference>
<gene>
    <name evidence="4" type="ORF">BDK51DRAFT_31413</name>
</gene>
<evidence type="ECO:0000313" key="4">
    <source>
        <dbReference type="EMBL" id="RKO83615.1"/>
    </source>
</evidence>
<dbReference type="AlphaFoldDB" id="A0A4P9VXH8"/>
<evidence type="ECO:0000256" key="1">
    <source>
        <dbReference type="ARBA" id="ARBA00022729"/>
    </source>
</evidence>
<name>A0A4P9VXH8_9FUNG</name>
<accession>A0A4P9VXH8</accession>
<dbReference type="InterPro" id="IPR051558">
    <property type="entry name" value="Metallophosphoesterase_PAP"/>
</dbReference>
<dbReference type="EMBL" id="ML001031">
    <property type="protein sequence ID" value="RKO83615.1"/>
    <property type="molecule type" value="Genomic_DNA"/>
</dbReference>
<keyword evidence="1 3" id="KW-0732">Signal</keyword>
<reference evidence="5" key="1">
    <citation type="journal article" date="2018" name="Nat. Microbiol.">
        <title>Leveraging single-cell genomics to expand the fungal tree of life.</title>
        <authorList>
            <person name="Ahrendt S.R."/>
            <person name="Quandt C.A."/>
            <person name="Ciobanu D."/>
            <person name="Clum A."/>
            <person name="Salamov A."/>
            <person name="Andreopoulos B."/>
            <person name="Cheng J.F."/>
            <person name="Woyke T."/>
            <person name="Pelin A."/>
            <person name="Henrissat B."/>
            <person name="Reynolds N.K."/>
            <person name="Benny G.L."/>
            <person name="Smith M.E."/>
            <person name="James T.Y."/>
            <person name="Grigoriev I.V."/>
        </authorList>
    </citation>
    <scope>NUCLEOTIDE SEQUENCE [LARGE SCALE GENOMIC DNA]</scope>
</reference>
<keyword evidence="5" id="KW-1185">Reference proteome</keyword>
<dbReference type="OrthoDB" id="411211at2759"/>
<dbReference type="InterPro" id="IPR029052">
    <property type="entry name" value="Metallo-depent_PP-like"/>
</dbReference>
<evidence type="ECO:0000256" key="2">
    <source>
        <dbReference type="ARBA" id="ARBA00022801"/>
    </source>
</evidence>
<dbReference type="Proteomes" id="UP000269721">
    <property type="component" value="Unassembled WGS sequence"/>
</dbReference>
<dbReference type="PANTHER" id="PTHR10161">
    <property type="entry name" value="TARTRATE-RESISTANT ACID PHOSPHATASE TYPE 5"/>
    <property type="match status" value="1"/>
</dbReference>
<evidence type="ECO:0000313" key="5">
    <source>
        <dbReference type="Proteomes" id="UP000269721"/>
    </source>
</evidence>
<dbReference type="Gene3D" id="3.60.21.10">
    <property type="match status" value="1"/>
</dbReference>
<keyword evidence="2" id="KW-0378">Hydrolase</keyword>
<evidence type="ECO:0008006" key="6">
    <source>
        <dbReference type="Google" id="ProtNLM"/>
    </source>
</evidence>